<dbReference type="Gene3D" id="3.30.70.1320">
    <property type="entry name" value="Multidrug efflux transporter AcrB pore domain like"/>
    <property type="match status" value="1"/>
</dbReference>
<dbReference type="Gene3D" id="3.30.70.1440">
    <property type="entry name" value="Multidrug efflux transporter AcrB pore domain"/>
    <property type="match status" value="1"/>
</dbReference>
<keyword evidence="2" id="KW-0813">Transport</keyword>
<dbReference type="FunFam" id="1.20.1640.10:FF:000001">
    <property type="entry name" value="Efflux pump membrane transporter"/>
    <property type="match status" value="1"/>
</dbReference>
<keyword evidence="7 8" id="KW-0472">Membrane</keyword>
<feature type="transmembrane region" description="Helical" evidence="8">
    <location>
        <begin position="987"/>
        <end position="1013"/>
    </location>
</feature>
<feature type="transmembrane region" description="Helical" evidence="8">
    <location>
        <begin position="334"/>
        <end position="353"/>
    </location>
</feature>
<dbReference type="Proteomes" id="UP001143330">
    <property type="component" value="Unassembled WGS sequence"/>
</dbReference>
<dbReference type="InterPro" id="IPR027463">
    <property type="entry name" value="AcrB_DN_DC_subdom"/>
</dbReference>
<feature type="transmembrane region" description="Helical" evidence="8">
    <location>
        <begin position="909"/>
        <end position="935"/>
    </location>
</feature>
<dbReference type="NCBIfam" id="NF033617">
    <property type="entry name" value="RND_permease_2"/>
    <property type="match status" value="1"/>
</dbReference>
<evidence type="ECO:0000313" key="9">
    <source>
        <dbReference type="EMBL" id="GLK84816.1"/>
    </source>
</evidence>
<dbReference type="SUPFAM" id="SSF82866">
    <property type="entry name" value="Multidrug efflux transporter AcrB transmembrane domain"/>
    <property type="match status" value="2"/>
</dbReference>
<dbReference type="SUPFAM" id="SSF82714">
    <property type="entry name" value="Multidrug efflux transporter AcrB TolC docking domain, DN and DC subdomains"/>
    <property type="match status" value="2"/>
</dbReference>
<dbReference type="Gene3D" id="1.20.1640.10">
    <property type="entry name" value="Multidrug efflux transporter AcrB transmembrane domain"/>
    <property type="match status" value="2"/>
</dbReference>
<feature type="transmembrane region" description="Helical" evidence="8">
    <location>
        <begin position="12"/>
        <end position="32"/>
    </location>
</feature>
<comment type="subcellular location">
    <subcellularLocation>
        <location evidence="1">Cell inner membrane</location>
        <topology evidence="1">Multi-pass membrane protein</topology>
    </subcellularLocation>
</comment>
<dbReference type="InterPro" id="IPR001036">
    <property type="entry name" value="Acrflvin-R"/>
</dbReference>
<evidence type="ECO:0000256" key="4">
    <source>
        <dbReference type="ARBA" id="ARBA00022519"/>
    </source>
</evidence>
<dbReference type="PRINTS" id="PR00702">
    <property type="entry name" value="ACRIFLAVINRP"/>
</dbReference>
<dbReference type="AlphaFoldDB" id="A0A9W6JYC4"/>
<dbReference type="PANTHER" id="PTHR32063">
    <property type="match status" value="1"/>
</dbReference>
<dbReference type="FunFam" id="3.30.70.1430:FF:000001">
    <property type="entry name" value="Efflux pump membrane transporter"/>
    <property type="match status" value="1"/>
</dbReference>
<feature type="transmembrane region" description="Helical" evidence="8">
    <location>
        <begin position="956"/>
        <end position="975"/>
    </location>
</feature>
<dbReference type="Gene3D" id="3.30.70.1430">
    <property type="entry name" value="Multidrug efflux transporter AcrB pore domain"/>
    <property type="match status" value="2"/>
</dbReference>
<organism evidence="9 10">
    <name type="scientific">Ancylobacter defluvii</name>
    <dbReference type="NCBI Taxonomy" id="1282440"/>
    <lineage>
        <taxon>Bacteria</taxon>
        <taxon>Pseudomonadati</taxon>
        <taxon>Pseudomonadota</taxon>
        <taxon>Alphaproteobacteria</taxon>
        <taxon>Hyphomicrobiales</taxon>
        <taxon>Xanthobacteraceae</taxon>
        <taxon>Ancylobacter</taxon>
    </lineage>
</organism>
<dbReference type="GO" id="GO:0005886">
    <property type="term" value="C:plasma membrane"/>
    <property type="evidence" value="ECO:0007669"/>
    <property type="project" value="UniProtKB-SubCell"/>
</dbReference>
<name>A0A9W6JYC4_9HYPH</name>
<gene>
    <name evidence="9" type="ORF">GCM10017653_28860</name>
</gene>
<keyword evidence="4" id="KW-0997">Cell inner membrane</keyword>
<evidence type="ECO:0000256" key="6">
    <source>
        <dbReference type="ARBA" id="ARBA00022989"/>
    </source>
</evidence>
<keyword evidence="6 8" id="KW-1133">Transmembrane helix</keyword>
<protein>
    <submittedName>
        <fullName evidence="9">Acriflavine resistance protein B</fullName>
    </submittedName>
</protein>
<dbReference type="Pfam" id="PF00873">
    <property type="entry name" value="ACR_tran"/>
    <property type="match status" value="1"/>
</dbReference>
<proteinExistence type="predicted"/>
<evidence type="ECO:0000256" key="7">
    <source>
        <dbReference type="ARBA" id="ARBA00023136"/>
    </source>
</evidence>
<evidence type="ECO:0000256" key="3">
    <source>
        <dbReference type="ARBA" id="ARBA00022475"/>
    </source>
</evidence>
<dbReference type="Gene3D" id="3.30.2090.10">
    <property type="entry name" value="Multidrug efflux transporter AcrB TolC docking domain, DN and DC subdomains"/>
    <property type="match status" value="2"/>
</dbReference>
<keyword evidence="10" id="KW-1185">Reference proteome</keyword>
<dbReference type="RefSeq" id="WP_213364674.1">
    <property type="nucleotide sequence ID" value="NZ_BSFM01000014.1"/>
</dbReference>
<feature type="transmembrane region" description="Helical" evidence="8">
    <location>
        <begin position="463"/>
        <end position="486"/>
    </location>
</feature>
<evidence type="ECO:0000313" key="10">
    <source>
        <dbReference type="Proteomes" id="UP001143330"/>
    </source>
</evidence>
<evidence type="ECO:0000256" key="5">
    <source>
        <dbReference type="ARBA" id="ARBA00022692"/>
    </source>
</evidence>
<accession>A0A9W6JYC4</accession>
<reference evidence="9" key="2">
    <citation type="submission" date="2023-01" db="EMBL/GenBank/DDBJ databases">
        <authorList>
            <person name="Sun Q."/>
            <person name="Evtushenko L."/>
        </authorList>
    </citation>
    <scope>NUCLEOTIDE SEQUENCE</scope>
    <source>
        <strain evidence="9">VKM B-2789</strain>
    </source>
</reference>
<keyword evidence="5 8" id="KW-0812">Transmembrane</keyword>
<dbReference type="EMBL" id="BSFM01000014">
    <property type="protein sequence ID" value="GLK84816.1"/>
    <property type="molecule type" value="Genomic_DNA"/>
</dbReference>
<dbReference type="SUPFAM" id="SSF82693">
    <property type="entry name" value="Multidrug efflux transporter AcrB pore domain, PN1, PN2, PC1 and PC2 subdomains"/>
    <property type="match status" value="3"/>
</dbReference>
<evidence type="ECO:0000256" key="2">
    <source>
        <dbReference type="ARBA" id="ARBA00022448"/>
    </source>
</evidence>
<dbReference type="GO" id="GO:0042910">
    <property type="term" value="F:xenobiotic transmembrane transporter activity"/>
    <property type="evidence" value="ECO:0007669"/>
    <property type="project" value="TreeGrafter"/>
</dbReference>
<reference evidence="9" key="1">
    <citation type="journal article" date="2014" name="Int. J. Syst. Evol. Microbiol.">
        <title>Complete genome sequence of Corynebacterium casei LMG S-19264T (=DSM 44701T), isolated from a smear-ripened cheese.</title>
        <authorList>
            <consortium name="US DOE Joint Genome Institute (JGI-PGF)"/>
            <person name="Walter F."/>
            <person name="Albersmeier A."/>
            <person name="Kalinowski J."/>
            <person name="Ruckert C."/>
        </authorList>
    </citation>
    <scope>NUCLEOTIDE SEQUENCE</scope>
    <source>
        <strain evidence="9">VKM B-2789</strain>
    </source>
</reference>
<comment type="caution">
    <text evidence="9">The sequence shown here is derived from an EMBL/GenBank/DDBJ whole genome shotgun (WGS) entry which is preliminary data.</text>
</comment>
<feature type="transmembrane region" description="Helical" evidence="8">
    <location>
        <begin position="386"/>
        <end position="411"/>
    </location>
</feature>
<keyword evidence="3" id="KW-1003">Cell membrane</keyword>
<evidence type="ECO:0000256" key="8">
    <source>
        <dbReference type="SAM" id="Phobius"/>
    </source>
</evidence>
<evidence type="ECO:0000256" key="1">
    <source>
        <dbReference type="ARBA" id="ARBA00004429"/>
    </source>
</evidence>
<feature type="transmembrane region" description="Helical" evidence="8">
    <location>
        <begin position="431"/>
        <end position="451"/>
    </location>
</feature>
<feature type="transmembrane region" description="Helical" evidence="8">
    <location>
        <begin position="360"/>
        <end position="380"/>
    </location>
</feature>
<sequence>MNLSAPFIQRPIATSLMMAALAVLGVVAYPLLPVAPLPQVDFPTVQVSASLPGASPDTMASAVAAPLERRFGQIAGLDQMTSTSTLGSTSITLQFDLSRNIDAAAQDVQAAITAAQRQLPDDLSSPPSYRKVNPADSPIMILAARSDTMPMTAVDDFADNVLAQRLSQVQGVAQVIIGGEQKPAVRVQLDPARLAANGLTFEDVRGTLADSTALAAKGTINNAVRSFTIAANDQIVKPADYDDVILAYRNGAPIRVRDVGHAVEGPENVNVAAWSTDKRAVVLLIFKQPGANVIETVDAIKATLPKLDGIIPAGISIDTIVDRTTTIRASVEDVQFTLGITIALVVMVILLFLRNIRATLIPAVVVPISLAGSAAVMYVLDFSLDNLSLMALTIAVGFVVDDAIVVVENIVRHMEEGEPAFIAAMKGAREIGFTVLSISISLVAVFIPLLLMGGIVGRLFREFALTVTAAIAVSALVSLTLTPMLCSRFLKAPSHEHGRLYRLIEAGFDGILAFYERTLAIALRFRFATLMVFFATIALTGWLFVVVPKGFFPTQDIGVITGLSEAAQDVSPDEMKRLQIALGAVIAKDPAVAAFGSLLGAGGANTTNTGRFFIALKPREERDANARQVIDRLRPKLTQVSGANVFLQPSQDITVGGRISRAQYQYTLTDVDLDELNGWAPKLLAKLRQLPELTDVTSDQQGNAPQLKISIDRDRAARFGIQPALIDATLNDAFGQRQATQYFTQLDSYSVIIEATPELQRHIGTLDQIYVKSPTTGQAIPLSTFVSIDAKAVGSLSVSHQAQFPAVTLSFNLKPGVSLGEAVQAINTASAELGAPATITGSFQGSAQVFQSALASEPALIAAALFAVYVILGVLYESYIHPLTILSTLPSAGIGALLALWAGGFDLSVIGIIGIILLIGIVKKNGIMLVDFAIAAERERGMAPEEAIAEACRLRFRPILMTTLAALLAGVPLMLGHGTGSELRQPLGYAMVGGLALSQVLTLYTTPVVYIYLARLQRCFTTAPPATAQPAPAE</sequence>
<dbReference type="PANTHER" id="PTHR32063:SF30">
    <property type="entry name" value="ACRB_ACRD_ACRF FAMILY PROTEIN"/>
    <property type="match status" value="1"/>
</dbReference>
<feature type="transmembrane region" description="Helical" evidence="8">
    <location>
        <begin position="527"/>
        <end position="547"/>
    </location>
</feature>
<feature type="transmembrane region" description="Helical" evidence="8">
    <location>
        <begin position="859"/>
        <end position="876"/>
    </location>
</feature>